<proteinExistence type="predicted"/>
<dbReference type="AlphaFoldDB" id="A0A9N8GYZ2"/>
<comment type="caution">
    <text evidence="2">The sequence shown here is derived from an EMBL/GenBank/DDBJ whole genome shotgun (WGS) entry which is preliminary data.</text>
</comment>
<dbReference type="Proteomes" id="UP000834611">
    <property type="component" value="Unassembled WGS sequence"/>
</dbReference>
<keyword evidence="1" id="KW-0472">Membrane</keyword>
<keyword evidence="1" id="KW-0812">Transmembrane</keyword>
<evidence type="ECO:0000313" key="3">
    <source>
        <dbReference type="Proteomes" id="UP000834611"/>
    </source>
</evidence>
<keyword evidence="1" id="KW-1133">Transmembrane helix</keyword>
<protein>
    <recommendedName>
        <fullName evidence="4">Host cell division inhibitor Icd-like protein</fullName>
    </recommendedName>
</protein>
<name>A0A9N8GYZ2_PRORE</name>
<gene>
    <name evidence="2" type="ORF">GHA_04481</name>
</gene>
<evidence type="ECO:0000313" key="2">
    <source>
        <dbReference type="EMBL" id="CAB5718930.1"/>
    </source>
</evidence>
<evidence type="ECO:0008006" key="4">
    <source>
        <dbReference type="Google" id="ProtNLM"/>
    </source>
</evidence>
<accession>A0A9N8GYZ2</accession>
<organism evidence="2 3">
    <name type="scientific">Providencia rettgeri</name>
    <dbReference type="NCBI Taxonomy" id="587"/>
    <lineage>
        <taxon>Bacteria</taxon>
        <taxon>Pseudomonadati</taxon>
        <taxon>Pseudomonadota</taxon>
        <taxon>Gammaproteobacteria</taxon>
        <taxon>Enterobacterales</taxon>
        <taxon>Morganellaceae</taxon>
        <taxon>Providencia</taxon>
    </lineage>
</organism>
<reference evidence="2" key="1">
    <citation type="submission" date="2020-05" db="EMBL/GenBank/DDBJ databases">
        <authorList>
            <person name="Delgado-Blas J."/>
        </authorList>
    </citation>
    <scope>NUCLEOTIDE SEQUENCE</scope>
    <source>
        <strain evidence="2">BB1453</strain>
    </source>
</reference>
<dbReference type="EMBL" id="CAHPSF010000020">
    <property type="protein sequence ID" value="CAB5718930.1"/>
    <property type="molecule type" value="Genomic_DNA"/>
</dbReference>
<feature type="transmembrane region" description="Helical" evidence="1">
    <location>
        <begin position="134"/>
        <end position="156"/>
    </location>
</feature>
<sequence>MPIPFNLFQNPHSVPHPFIFRDPLKKGNHVATLLIQLSDCLAFRCLRLISFRIELGKKLPEPFFCGASSVLDDLSVFLFINYPSDCLFFRFSDLSFFSQASITHAEKLEFSRSTLESISSSNSCGKRMFFSCDFLFIFPVDIYSCSIAFICVYTLYSKKQKIKSLDLSTHYNLMCLHTLINSSDKYSNAPKCANTTEAFNHNVIRGNTMAMYKSTQTHPKFTFYFLAVRRADLCAKPCRQSITAIDELTARKMLAAEYVLFFAGRIPAEGVNHG</sequence>
<evidence type="ECO:0000256" key="1">
    <source>
        <dbReference type="SAM" id="Phobius"/>
    </source>
</evidence>
<dbReference type="NCBIfam" id="NF033153">
    <property type="entry name" value="phage_ICD_like"/>
    <property type="match status" value="1"/>
</dbReference>